<dbReference type="Proteomes" id="UP001156691">
    <property type="component" value="Unassembled WGS sequence"/>
</dbReference>
<protein>
    <submittedName>
        <fullName evidence="2">N-acetyltransferase GCN5</fullName>
    </submittedName>
</protein>
<dbReference type="Gene3D" id="3.40.630.30">
    <property type="match status" value="1"/>
</dbReference>
<dbReference type="SUPFAM" id="SSF55729">
    <property type="entry name" value="Acyl-CoA N-acyltransferases (Nat)"/>
    <property type="match status" value="1"/>
</dbReference>
<proteinExistence type="predicted"/>
<dbReference type="RefSeq" id="WP_284340126.1">
    <property type="nucleotide sequence ID" value="NZ_BSNS01000009.1"/>
</dbReference>
<dbReference type="Pfam" id="PF13508">
    <property type="entry name" value="Acetyltransf_7"/>
    <property type="match status" value="1"/>
</dbReference>
<dbReference type="InterPro" id="IPR016181">
    <property type="entry name" value="Acyl_CoA_acyltransferase"/>
</dbReference>
<comment type="caution">
    <text evidence="2">The sequence shown here is derived from an EMBL/GenBank/DDBJ whole genome shotgun (WGS) entry which is preliminary data.</text>
</comment>
<evidence type="ECO:0000313" key="3">
    <source>
        <dbReference type="Proteomes" id="UP001156691"/>
    </source>
</evidence>
<evidence type="ECO:0000259" key="1">
    <source>
        <dbReference type="PROSITE" id="PS51186"/>
    </source>
</evidence>
<feature type="domain" description="N-acetyltransferase" evidence="1">
    <location>
        <begin position="1"/>
        <end position="142"/>
    </location>
</feature>
<sequence>MIRVASLSDMPVCAAIFNRWVDETEWMPRVHDHDDVVRHYRETVYSQCQVFVAERHGAVGAFLALSDQNFVTALYADGRSRGLGLGTLLIDRAKQIRPDGLSLWTFVANEDAQRFYRRQGFVEERRTTGENEEGLPDILLRWSGKVPA</sequence>
<reference evidence="3" key="1">
    <citation type="journal article" date="2019" name="Int. J. Syst. Evol. Microbiol.">
        <title>The Global Catalogue of Microorganisms (GCM) 10K type strain sequencing project: providing services to taxonomists for standard genome sequencing and annotation.</title>
        <authorList>
            <consortium name="The Broad Institute Genomics Platform"/>
            <consortium name="The Broad Institute Genome Sequencing Center for Infectious Disease"/>
            <person name="Wu L."/>
            <person name="Ma J."/>
        </authorList>
    </citation>
    <scope>NUCLEOTIDE SEQUENCE [LARGE SCALE GENOMIC DNA]</scope>
    <source>
        <strain evidence="3">NBRC 112416</strain>
    </source>
</reference>
<dbReference type="InterPro" id="IPR000182">
    <property type="entry name" value="GNAT_dom"/>
</dbReference>
<name>A0ABQ5W3P0_9HYPH</name>
<gene>
    <name evidence="2" type="ORF">GCM10010862_19320</name>
</gene>
<keyword evidence="3" id="KW-1185">Reference proteome</keyword>
<accession>A0ABQ5W3P0</accession>
<dbReference type="EMBL" id="BSNS01000009">
    <property type="protein sequence ID" value="GLQ54673.1"/>
    <property type="molecule type" value="Genomic_DNA"/>
</dbReference>
<evidence type="ECO:0000313" key="2">
    <source>
        <dbReference type="EMBL" id="GLQ54673.1"/>
    </source>
</evidence>
<dbReference type="PROSITE" id="PS51186">
    <property type="entry name" value="GNAT"/>
    <property type="match status" value="1"/>
</dbReference>
<organism evidence="2 3">
    <name type="scientific">Devosia nitrariae</name>
    <dbReference type="NCBI Taxonomy" id="2071872"/>
    <lineage>
        <taxon>Bacteria</taxon>
        <taxon>Pseudomonadati</taxon>
        <taxon>Pseudomonadota</taxon>
        <taxon>Alphaproteobacteria</taxon>
        <taxon>Hyphomicrobiales</taxon>
        <taxon>Devosiaceae</taxon>
        <taxon>Devosia</taxon>
    </lineage>
</organism>